<dbReference type="InterPro" id="IPR013783">
    <property type="entry name" value="Ig-like_fold"/>
</dbReference>
<evidence type="ECO:0000256" key="1">
    <source>
        <dbReference type="ARBA" id="ARBA00022859"/>
    </source>
</evidence>
<dbReference type="EMBL" id="VZUH01087064">
    <property type="protein sequence ID" value="NXU94325.1"/>
    <property type="molecule type" value="Genomic_DNA"/>
</dbReference>
<dbReference type="SMART" id="SM00409">
    <property type="entry name" value="IG"/>
    <property type="match status" value="1"/>
</dbReference>
<accession>A0A7L3PSX2</accession>
<dbReference type="InterPro" id="IPR007110">
    <property type="entry name" value="Ig-like_dom"/>
</dbReference>
<dbReference type="PROSITE" id="PS50835">
    <property type="entry name" value="IG_LIKE"/>
    <property type="match status" value="1"/>
</dbReference>
<dbReference type="GO" id="GO:0002250">
    <property type="term" value="P:adaptive immune response"/>
    <property type="evidence" value="ECO:0007669"/>
    <property type="project" value="UniProtKB-KW"/>
</dbReference>
<feature type="non-terminal residue" evidence="5">
    <location>
        <position position="1"/>
    </location>
</feature>
<comment type="caution">
    <text evidence="5">The sequence shown here is derived from an EMBL/GenBank/DDBJ whole genome shotgun (WGS) entry which is preliminary data.</text>
</comment>
<keyword evidence="3" id="KW-1280">Immunoglobulin</keyword>
<keyword evidence="1" id="KW-0391">Immunity</keyword>
<dbReference type="InterPro" id="IPR013106">
    <property type="entry name" value="Ig_V-set"/>
</dbReference>
<protein>
    <submittedName>
        <fullName evidence="5">HV01 protein</fullName>
    </submittedName>
</protein>
<dbReference type="Pfam" id="PF07686">
    <property type="entry name" value="V-set"/>
    <property type="match status" value="1"/>
</dbReference>
<reference evidence="5 6" key="1">
    <citation type="submission" date="2019-09" db="EMBL/GenBank/DDBJ databases">
        <title>Bird 10,000 Genomes (B10K) Project - Family phase.</title>
        <authorList>
            <person name="Zhang G."/>
        </authorList>
    </citation>
    <scope>NUCLEOTIDE SEQUENCE [LARGE SCALE GENOMIC DNA]</scope>
    <source>
        <strain evidence="5">OUT-0059</strain>
        <tissue evidence="5">Muscle</tissue>
    </source>
</reference>
<keyword evidence="2" id="KW-1064">Adaptive immunity</keyword>
<feature type="non-terminal residue" evidence="5">
    <location>
        <position position="142"/>
    </location>
</feature>
<gene>
    <name evidence="5" type="primary">C3_1</name>
    <name evidence="5" type="ORF">XIPELE_R15033</name>
</gene>
<proteinExistence type="predicted"/>
<evidence type="ECO:0000313" key="5">
    <source>
        <dbReference type="EMBL" id="NXU94325.1"/>
    </source>
</evidence>
<evidence type="ECO:0000313" key="6">
    <source>
        <dbReference type="Proteomes" id="UP000551443"/>
    </source>
</evidence>
<dbReference type="Gene3D" id="2.60.40.10">
    <property type="entry name" value="Immunoglobulins"/>
    <property type="match status" value="1"/>
</dbReference>
<dbReference type="InterPro" id="IPR003599">
    <property type="entry name" value="Ig_sub"/>
</dbReference>
<dbReference type="GO" id="GO:0005576">
    <property type="term" value="C:extracellular region"/>
    <property type="evidence" value="ECO:0007669"/>
    <property type="project" value="UniProtKB-ARBA"/>
</dbReference>
<dbReference type="InterPro" id="IPR036179">
    <property type="entry name" value="Ig-like_dom_sf"/>
</dbReference>
<keyword evidence="6" id="KW-1185">Reference proteome</keyword>
<evidence type="ECO:0000259" key="4">
    <source>
        <dbReference type="PROSITE" id="PS50835"/>
    </source>
</evidence>
<dbReference type="SMART" id="SM00406">
    <property type="entry name" value="IGv"/>
    <property type="match status" value="1"/>
</dbReference>
<dbReference type="InterPro" id="IPR050199">
    <property type="entry name" value="IgHV"/>
</dbReference>
<dbReference type="AlphaFoldDB" id="A0A7L3PSX2"/>
<organism evidence="5 6">
    <name type="scientific">Xiphorhynchus elegans</name>
    <name type="common">elegant woodcreeper</name>
    <dbReference type="NCBI Taxonomy" id="269412"/>
    <lineage>
        <taxon>Eukaryota</taxon>
        <taxon>Metazoa</taxon>
        <taxon>Chordata</taxon>
        <taxon>Craniata</taxon>
        <taxon>Vertebrata</taxon>
        <taxon>Euteleostomi</taxon>
        <taxon>Archelosauria</taxon>
        <taxon>Archosauria</taxon>
        <taxon>Dinosauria</taxon>
        <taxon>Saurischia</taxon>
        <taxon>Theropoda</taxon>
        <taxon>Coelurosauria</taxon>
        <taxon>Aves</taxon>
        <taxon>Neognathae</taxon>
        <taxon>Neoaves</taxon>
        <taxon>Telluraves</taxon>
        <taxon>Australaves</taxon>
        <taxon>Passeriformes</taxon>
        <taxon>Dendrocolaptidae</taxon>
        <taxon>Xiphorhynchus</taxon>
    </lineage>
</organism>
<dbReference type="SUPFAM" id="SSF48726">
    <property type="entry name" value="Immunoglobulin"/>
    <property type="match status" value="1"/>
</dbReference>
<dbReference type="GO" id="GO:0019814">
    <property type="term" value="C:immunoglobulin complex"/>
    <property type="evidence" value="ECO:0007669"/>
    <property type="project" value="UniProtKB-KW"/>
</dbReference>
<feature type="domain" description="Ig-like" evidence="4">
    <location>
        <begin position="49"/>
        <end position="142"/>
    </location>
</feature>
<sequence>SVAVAASVPEWGRRGNVLGPCSLRDRFLHSPLAGQWKLEEAGGGLRVPGESVQLSCRGSGFSFGNYDVWWYRQSPRGSFEWVSFIDTSGRGQHNRAAVQDRATASRINSGSEAYLSLRALEPRDSAQYFCAVHTGTGNSVEL</sequence>
<dbReference type="Proteomes" id="UP000551443">
    <property type="component" value="Unassembled WGS sequence"/>
</dbReference>
<dbReference type="PANTHER" id="PTHR23266">
    <property type="entry name" value="IMMUNOGLOBULIN HEAVY CHAIN"/>
    <property type="match status" value="1"/>
</dbReference>
<name>A0A7L3PSX2_9DEND</name>
<evidence type="ECO:0000256" key="3">
    <source>
        <dbReference type="ARBA" id="ARBA00043265"/>
    </source>
</evidence>
<evidence type="ECO:0000256" key="2">
    <source>
        <dbReference type="ARBA" id="ARBA00023130"/>
    </source>
</evidence>